<feature type="compositionally biased region" description="Low complexity" evidence="1">
    <location>
        <begin position="154"/>
        <end position="167"/>
    </location>
</feature>
<name>A0A8H4PM81_9HYPO</name>
<feature type="compositionally biased region" description="Basic and acidic residues" evidence="1">
    <location>
        <begin position="11"/>
        <end position="29"/>
    </location>
</feature>
<feature type="region of interest" description="Disordered" evidence="1">
    <location>
        <begin position="199"/>
        <end position="236"/>
    </location>
</feature>
<evidence type="ECO:0008006" key="4">
    <source>
        <dbReference type="Google" id="ProtNLM"/>
    </source>
</evidence>
<accession>A0A8H4PM81</accession>
<sequence length="461" mass="49619">MDATMDGSNTRPDEAHLESSDLSHRDVSEPKYFGPSMSAPEETQGAAPIEMAESAALDALSEQGRVVDEQGAGGGMSTNATDPDETLDETWIAASQQSPWARAEPSQRERLPVGGTPASHRQRSPSDSSQSAIASVVRLPPEVQSPWSRDAEMAAKTAAGSGAAVDADGCRGHDGHFLEAHPQARLSTPEPQFAITTFASFLSPSPKRSRGQGGHRPVRVGEGGGPPSAMKKPWSCSRPVRRVSWASILQSQEVDHDEQIASPPEPTARPWPRRHTLRQASPPPMTPIKDLPVSERSRFSKHFAAVAGRTDVRQRLIPTASQQARQSPGMQGMAMTFMAADEVGPRDDMAADEVCPRDGMEADEVGPRDGMQTDEVGPCDGMAAATTDDAAQWSGEGPRAYRDEADGRSDRSEEPMEPVDDLFREIADFVQAWDVDAELDEARRAAGPDMSRLNVASQSPW</sequence>
<dbReference type="Proteomes" id="UP000557566">
    <property type="component" value="Unassembled WGS sequence"/>
</dbReference>
<dbReference type="OrthoDB" id="5419922at2759"/>
<feature type="region of interest" description="Disordered" evidence="1">
    <location>
        <begin position="1"/>
        <end position="185"/>
    </location>
</feature>
<feature type="compositionally biased region" description="Low complexity" evidence="1">
    <location>
        <begin position="125"/>
        <end position="135"/>
    </location>
</feature>
<proteinExistence type="predicted"/>
<protein>
    <recommendedName>
        <fullName evidence="4">Protamine P1</fullName>
    </recommendedName>
</protein>
<evidence type="ECO:0000313" key="3">
    <source>
        <dbReference type="Proteomes" id="UP000557566"/>
    </source>
</evidence>
<comment type="caution">
    <text evidence="2">The sequence shown here is derived from an EMBL/GenBank/DDBJ whole genome shotgun (WGS) entry which is preliminary data.</text>
</comment>
<dbReference type="AlphaFoldDB" id="A0A8H4PM81"/>
<organism evidence="2 3">
    <name type="scientific">Ophiocordyceps sinensis</name>
    <dbReference type="NCBI Taxonomy" id="72228"/>
    <lineage>
        <taxon>Eukaryota</taxon>
        <taxon>Fungi</taxon>
        <taxon>Dikarya</taxon>
        <taxon>Ascomycota</taxon>
        <taxon>Pezizomycotina</taxon>
        <taxon>Sordariomycetes</taxon>
        <taxon>Hypocreomycetidae</taxon>
        <taxon>Hypocreales</taxon>
        <taxon>Ophiocordycipitaceae</taxon>
        <taxon>Ophiocordyceps</taxon>
    </lineage>
</organism>
<feature type="compositionally biased region" description="Basic and acidic residues" evidence="1">
    <location>
        <begin position="399"/>
        <end position="414"/>
    </location>
</feature>
<feature type="compositionally biased region" description="Polar residues" evidence="1">
    <location>
        <begin position="1"/>
        <end position="10"/>
    </location>
</feature>
<gene>
    <name evidence="2" type="ORF">G6O67_007816</name>
</gene>
<feature type="region of interest" description="Disordered" evidence="1">
    <location>
        <begin position="359"/>
        <end position="420"/>
    </location>
</feature>
<dbReference type="EMBL" id="JAAVMX010000008">
    <property type="protein sequence ID" value="KAF4505916.1"/>
    <property type="molecule type" value="Genomic_DNA"/>
</dbReference>
<evidence type="ECO:0000256" key="1">
    <source>
        <dbReference type="SAM" id="MobiDB-lite"/>
    </source>
</evidence>
<feature type="region of interest" description="Disordered" evidence="1">
    <location>
        <begin position="252"/>
        <end position="293"/>
    </location>
</feature>
<reference evidence="2 3" key="1">
    <citation type="journal article" date="2020" name="Genome Biol. Evol.">
        <title>A new high-quality draft genome assembly of the Chinese cordyceps Ophiocordyceps sinensis.</title>
        <authorList>
            <person name="Shu R."/>
            <person name="Zhang J."/>
            <person name="Meng Q."/>
            <person name="Zhang H."/>
            <person name="Zhou G."/>
            <person name="Li M."/>
            <person name="Wu P."/>
            <person name="Zhao Y."/>
            <person name="Chen C."/>
            <person name="Qin Q."/>
        </authorList>
    </citation>
    <scope>NUCLEOTIDE SEQUENCE [LARGE SCALE GENOMIC DNA]</scope>
    <source>
        <strain evidence="2 3">IOZ07</strain>
    </source>
</reference>
<keyword evidence="3" id="KW-1185">Reference proteome</keyword>
<feature type="compositionally biased region" description="Basic and acidic residues" evidence="1">
    <location>
        <begin position="168"/>
        <end position="179"/>
    </location>
</feature>
<evidence type="ECO:0000313" key="2">
    <source>
        <dbReference type="EMBL" id="KAF4505916.1"/>
    </source>
</evidence>